<accession>A0A1E5HD38</accession>
<keyword evidence="2" id="KW-1185">Reference proteome</keyword>
<comment type="caution">
    <text evidence="1">The sequence shown here is derived from an EMBL/GenBank/DDBJ whole genome shotgun (WGS) entry which is preliminary data.</text>
</comment>
<dbReference type="GO" id="GO:0000287">
    <property type="term" value="F:magnesium ion binding"/>
    <property type="evidence" value="ECO:0007669"/>
    <property type="project" value="TreeGrafter"/>
</dbReference>
<proteinExistence type="predicted"/>
<dbReference type="InterPro" id="IPR023214">
    <property type="entry name" value="HAD_sf"/>
</dbReference>
<evidence type="ECO:0000313" key="2">
    <source>
        <dbReference type="Proteomes" id="UP000094469"/>
    </source>
</evidence>
<dbReference type="RefSeq" id="WP_069639721.1">
    <property type="nucleotide sequence ID" value="NZ_JAFBEZ010000009.1"/>
</dbReference>
<dbReference type="EMBL" id="MIKC01000011">
    <property type="protein sequence ID" value="OEG22858.1"/>
    <property type="molecule type" value="Genomic_DNA"/>
</dbReference>
<gene>
    <name evidence="1" type="ORF">BCR24_14650</name>
</gene>
<dbReference type="Pfam" id="PF08282">
    <property type="entry name" value="Hydrolase_3"/>
    <property type="match status" value="1"/>
</dbReference>
<protein>
    <recommendedName>
        <fullName evidence="3">Hydrolase</fullName>
    </recommendedName>
</protein>
<dbReference type="SUPFAM" id="SSF56784">
    <property type="entry name" value="HAD-like"/>
    <property type="match status" value="1"/>
</dbReference>
<dbReference type="GO" id="GO:0016791">
    <property type="term" value="F:phosphatase activity"/>
    <property type="evidence" value="ECO:0007669"/>
    <property type="project" value="TreeGrafter"/>
</dbReference>
<dbReference type="Gene3D" id="3.40.50.1000">
    <property type="entry name" value="HAD superfamily/HAD-like"/>
    <property type="match status" value="1"/>
</dbReference>
<dbReference type="GO" id="GO:0005829">
    <property type="term" value="C:cytosol"/>
    <property type="evidence" value="ECO:0007669"/>
    <property type="project" value="TreeGrafter"/>
</dbReference>
<dbReference type="Proteomes" id="UP000094469">
    <property type="component" value="Unassembled WGS sequence"/>
</dbReference>
<dbReference type="Gene3D" id="3.30.1240.10">
    <property type="match status" value="1"/>
</dbReference>
<dbReference type="AlphaFoldDB" id="A0A1E5HD38"/>
<organism evidence="1 2">
    <name type="scientific">Enterococcus ureilyticus</name>
    <dbReference type="NCBI Taxonomy" id="1131292"/>
    <lineage>
        <taxon>Bacteria</taxon>
        <taxon>Bacillati</taxon>
        <taxon>Bacillota</taxon>
        <taxon>Bacilli</taxon>
        <taxon>Lactobacillales</taxon>
        <taxon>Enterococcaceae</taxon>
        <taxon>Enterococcus</taxon>
    </lineage>
</organism>
<evidence type="ECO:0000313" key="1">
    <source>
        <dbReference type="EMBL" id="OEG22858.1"/>
    </source>
</evidence>
<dbReference type="PANTHER" id="PTHR10000:SF8">
    <property type="entry name" value="HAD SUPERFAMILY HYDROLASE-LIKE, TYPE 3"/>
    <property type="match status" value="1"/>
</dbReference>
<dbReference type="InterPro" id="IPR036412">
    <property type="entry name" value="HAD-like_sf"/>
</dbReference>
<reference evidence="2" key="1">
    <citation type="submission" date="2016-09" db="EMBL/GenBank/DDBJ databases">
        <authorList>
            <person name="Gulvik C.A."/>
        </authorList>
    </citation>
    <scope>NUCLEOTIDE SEQUENCE [LARGE SCALE GENOMIC DNA]</scope>
    <source>
        <strain evidence="2">LMG 26676</strain>
    </source>
</reference>
<sequence length="276" mass="32028">MKEIEKIKYCFFDIDGTIITKTNANVKPVLRRVEQLKKLGIISIIISGREYDSLEEFVKKDQIDQYFYEKSLGQFGNITYSESGKNQFIHRLNSESIEKIITFVTRRGYDYAIVCPEHIYTINKKSRIKYQMVFQVASSRLAEISSDLLKQKLKEEAVLSIYIFPNTSFNLEYLEVEGVVIRQYRKLNTVRIFPEITKKEGAAQFLFSEFKESTFQNTMFFGNDKDDVELLEAASIGVSVRESESEAVEASNISLTGELVCFLDLFIEKLINWRKI</sequence>
<dbReference type="STRING" id="1131292.BCR24_14650"/>
<evidence type="ECO:0008006" key="3">
    <source>
        <dbReference type="Google" id="ProtNLM"/>
    </source>
</evidence>
<dbReference type="PANTHER" id="PTHR10000">
    <property type="entry name" value="PHOSPHOSERINE PHOSPHATASE"/>
    <property type="match status" value="1"/>
</dbReference>
<name>A0A1E5HD38_9ENTE</name>